<name>A0A3B0X3J6_9ZZZZ</name>
<organism evidence="1">
    <name type="scientific">hydrothermal vent metagenome</name>
    <dbReference type="NCBI Taxonomy" id="652676"/>
    <lineage>
        <taxon>unclassified sequences</taxon>
        <taxon>metagenomes</taxon>
        <taxon>ecological metagenomes</taxon>
    </lineage>
</organism>
<dbReference type="SUPFAM" id="SSF75169">
    <property type="entry name" value="DsrEFH-like"/>
    <property type="match status" value="1"/>
</dbReference>
<dbReference type="Gene3D" id="3.40.1260.10">
    <property type="entry name" value="DsrEFH-like"/>
    <property type="match status" value="1"/>
</dbReference>
<sequence>MLISPRLYAIEVPPWGTAGIENIKYASSKVVYDVTTGDEKALSDILSRVGLLYKLQGSDVFEGSVIVVIHGDAIPFFATNQFEKYKNLMYRANSLTVGTSVEFRMCNAAAKLLNYEAKDIHGFVKMVPMMADAEIARLQHDGYSYIH</sequence>
<proteinExistence type="predicted"/>
<evidence type="ECO:0000313" key="1">
    <source>
        <dbReference type="EMBL" id="VAW62845.1"/>
    </source>
</evidence>
<gene>
    <name evidence="1" type="ORF">MNBD_GAMMA11-1724</name>
</gene>
<dbReference type="PANTHER" id="PTHR37691:SF1">
    <property type="entry name" value="BLR3518 PROTEIN"/>
    <property type="match status" value="1"/>
</dbReference>
<protein>
    <submittedName>
        <fullName evidence="1">Uncharacterized protein</fullName>
    </submittedName>
</protein>
<reference evidence="1" key="1">
    <citation type="submission" date="2018-06" db="EMBL/GenBank/DDBJ databases">
        <authorList>
            <person name="Zhirakovskaya E."/>
        </authorList>
    </citation>
    <scope>NUCLEOTIDE SEQUENCE</scope>
</reference>
<dbReference type="Pfam" id="PF02635">
    <property type="entry name" value="DsrE"/>
    <property type="match status" value="1"/>
</dbReference>
<dbReference type="InterPro" id="IPR027396">
    <property type="entry name" value="DsrEFH-like"/>
</dbReference>
<accession>A0A3B0X3J6</accession>
<dbReference type="EMBL" id="UOFG01000183">
    <property type="protein sequence ID" value="VAW62845.1"/>
    <property type="molecule type" value="Genomic_DNA"/>
</dbReference>
<dbReference type="AlphaFoldDB" id="A0A3B0X3J6"/>
<dbReference type="PANTHER" id="PTHR37691">
    <property type="entry name" value="BLR3518 PROTEIN"/>
    <property type="match status" value="1"/>
</dbReference>
<dbReference type="InterPro" id="IPR003787">
    <property type="entry name" value="Sulphur_relay_DsrE/F-like"/>
</dbReference>